<organism evidence="2 3">
    <name type="scientific">Rhodanobacter ginsenosidimutans</name>
    <dbReference type="NCBI Taxonomy" id="490571"/>
    <lineage>
        <taxon>Bacteria</taxon>
        <taxon>Pseudomonadati</taxon>
        <taxon>Pseudomonadota</taxon>
        <taxon>Gammaproteobacteria</taxon>
        <taxon>Lysobacterales</taxon>
        <taxon>Rhodanobacteraceae</taxon>
        <taxon>Rhodanobacter</taxon>
    </lineage>
</organism>
<sequence>MVKLRDELPSDAAAIDAVTIAAFRHAAHASHTEQFIVRALRDAGQLAVALVAEDGGVIIGHVAVSPVAITGMSAGWYGLGPISVLPEHQGRGVGTLLMQGSLARLRALGAAGCVVLGEPGYYQRFGFAASSLVLPDVPQQYFQAVAFNGHMPSGTVAYHASFEATA</sequence>
<gene>
    <name evidence="2" type="ORF">ACFPK0_16355</name>
</gene>
<dbReference type="CDD" id="cd04301">
    <property type="entry name" value="NAT_SF"/>
    <property type="match status" value="1"/>
</dbReference>
<evidence type="ECO:0000259" key="1">
    <source>
        <dbReference type="PROSITE" id="PS51186"/>
    </source>
</evidence>
<dbReference type="EMBL" id="JBHSMM010000007">
    <property type="protein sequence ID" value="MFC5441586.1"/>
    <property type="molecule type" value="Genomic_DNA"/>
</dbReference>
<dbReference type="GO" id="GO:0016746">
    <property type="term" value="F:acyltransferase activity"/>
    <property type="evidence" value="ECO:0007669"/>
    <property type="project" value="UniProtKB-KW"/>
</dbReference>
<dbReference type="PROSITE" id="PS51186">
    <property type="entry name" value="GNAT"/>
    <property type="match status" value="1"/>
</dbReference>
<dbReference type="Gene3D" id="3.40.630.30">
    <property type="match status" value="1"/>
</dbReference>
<keyword evidence="3" id="KW-1185">Reference proteome</keyword>
<feature type="domain" description="N-acetyltransferase" evidence="1">
    <location>
        <begin position="2"/>
        <end position="152"/>
    </location>
</feature>
<proteinExistence type="predicted"/>
<evidence type="ECO:0000313" key="3">
    <source>
        <dbReference type="Proteomes" id="UP001596018"/>
    </source>
</evidence>
<dbReference type="SUPFAM" id="SSF55729">
    <property type="entry name" value="Acyl-CoA N-acyltransferases (Nat)"/>
    <property type="match status" value="1"/>
</dbReference>
<evidence type="ECO:0000313" key="2">
    <source>
        <dbReference type="EMBL" id="MFC5441586.1"/>
    </source>
</evidence>
<keyword evidence="2" id="KW-0808">Transferase</keyword>
<dbReference type="Pfam" id="PF13508">
    <property type="entry name" value="Acetyltransf_7"/>
    <property type="match status" value="1"/>
</dbReference>
<dbReference type="EC" id="2.3.-.-" evidence="2"/>
<accession>A0ABW0K0I5</accession>
<reference evidence="3" key="1">
    <citation type="journal article" date="2019" name="Int. J. Syst. Evol. Microbiol.">
        <title>The Global Catalogue of Microorganisms (GCM) 10K type strain sequencing project: providing services to taxonomists for standard genome sequencing and annotation.</title>
        <authorList>
            <consortium name="The Broad Institute Genomics Platform"/>
            <consortium name="The Broad Institute Genome Sequencing Center for Infectious Disease"/>
            <person name="Wu L."/>
            <person name="Ma J."/>
        </authorList>
    </citation>
    <scope>NUCLEOTIDE SEQUENCE [LARGE SCALE GENOMIC DNA]</scope>
    <source>
        <strain evidence="3">KACC 12822</strain>
    </source>
</reference>
<dbReference type="RefSeq" id="WP_377342247.1">
    <property type="nucleotide sequence ID" value="NZ_JALBWS010000007.1"/>
</dbReference>
<protein>
    <submittedName>
        <fullName evidence="2">GNAT family N-acetyltransferase</fullName>
        <ecNumber evidence="2">2.3.-.-</ecNumber>
    </submittedName>
</protein>
<dbReference type="InterPro" id="IPR000182">
    <property type="entry name" value="GNAT_dom"/>
</dbReference>
<comment type="caution">
    <text evidence="2">The sequence shown here is derived from an EMBL/GenBank/DDBJ whole genome shotgun (WGS) entry which is preliminary data.</text>
</comment>
<dbReference type="InterPro" id="IPR016181">
    <property type="entry name" value="Acyl_CoA_acyltransferase"/>
</dbReference>
<dbReference type="Proteomes" id="UP001596018">
    <property type="component" value="Unassembled WGS sequence"/>
</dbReference>
<name>A0ABW0K0I5_9GAMM</name>
<keyword evidence="2" id="KW-0012">Acyltransferase</keyword>